<reference evidence="2 3" key="1">
    <citation type="journal article" date="2018" name="Front. Plant Sci.">
        <title>Red Clover (Trifolium pratense) and Zigzag Clover (T. medium) - A Picture of Genomic Similarities and Differences.</title>
        <authorList>
            <person name="Dluhosova J."/>
            <person name="Istvanek J."/>
            <person name="Nedelnik J."/>
            <person name="Repkova J."/>
        </authorList>
    </citation>
    <scope>NUCLEOTIDE SEQUENCE [LARGE SCALE GENOMIC DNA]</scope>
    <source>
        <strain evidence="3">cv. 10/8</strain>
        <tissue evidence="2">Leaf</tissue>
    </source>
</reference>
<sequence>MYCYYCGLLGHTDETCDLLYSAEVDDGVRKWGPEVRVEVRKPRDGGGGRWLREEGQNWKTPNQEEREENSVINASMNAEGREKEPTKNLLAELMRNPSNLIPKHNRRNLNAEIMRGEAESREMNEERNNEVEGYDSDIIVEEKKRKINNLHSSHHVSTGGGGEEMMEDENDHENAKKEGLGYVAHTADMSHMKNFLSADPGKQACREK</sequence>
<dbReference type="Proteomes" id="UP000265520">
    <property type="component" value="Unassembled WGS sequence"/>
</dbReference>
<feature type="region of interest" description="Disordered" evidence="1">
    <location>
        <begin position="152"/>
        <end position="178"/>
    </location>
</feature>
<feature type="region of interest" description="Disordered" evidence="1">
    <location>
        <begin position="42"/>
        <end position="69"/>
    </location>
</feature>
<comment type="caution">
    <text evidence="2">The sequence shown here is derived from an EMBL/GenBank/DDBJ whole genome shotgun (WGS) entry which is preliminary data.</text>
</comment>
<proteinExistence type="predicted"/>
<keyword evidence="3" id="KW-1185">Reference proteome</keyword>
<evidence type="ECO:0000313" key="2">
    <source>
        <dbReference type="EMBL" id="MCI09365.1"/>
    </source>
</evidence>
<dbReference type="AlphaFoldDB" id="A0A392PES0"/>
<evidence type="ECO:0008006" key="4">
    <source>
        <dbReference type="Google" id="ProtNLM"/>
    </source>
</evidence>
<organism evidence="2 3">
    <name type="scientific">Trifolium medium</name>
    <dbReference type="NCBI Taxonomy" id="97028"/>
    <lineage>
        <taxon>Eukaryota</taxon>
        <taxon>Viridiplantae</taxon>
        <taxon>Streptophyta</taxon>
        <taxon>Embryophyta</taxon>
        <taxon>Tracheophyta</taxon>
        <taxon>Spermatophyta</taxon>
        <taxon>Magnoliopsida</taxon>
        <taxon>eudicotyledons</taxon>
        <taxon>Gunneridae</taxon>
        <taxon>Pentapetalae</taxon>
        <taxon>rosids</taxon>
        <taxon>fabids</taxon>
        <taxon>Fabales</taxon>
        <taxon>Fabaceae</taxon>
        <taxon>Papilionoideae</taxon>
        <taxon>50 kb inversion clade</taxon>
        <taxon>NPAAA clade</taxon>
        <taxon>Hologalegina</taxon>
        <taxon>IRL clade</taxon>
        <taxon>Trifolieae</taxon>
        <taxon>Trifolium</taxon>
    </lineage>
</organism>
<evidence type="ECO:0000256" key="1">
    <source>
        <dbReference type="SAM" id="MobiDB-lite"/>
    </source>
</evidence>
<protein>
    <recommendedName>
        <fullName evidence="4">CCHC-type domain-containing protein</fullName>
    </recommendedName>
</protein>
<name>A0A392PES0_9FABA</name>
<evidence type="ECO:0000313" key="3">
    <source>
        <dbReference type="Proteomes" id="UP000265520"/>
    </source>
</evidence>
<feature type="compositionally biased region" description="Basic and acidic residues" evidence="1">
    <location>
        <begin position="42"/>
        <end position="56"/>
    </location>
</feature>
<dbReference type="EMBL" id="LXQA010072382">
    <property type="protein sequence ID" value="MCI09365.1"/>
    <property type="molecule type" value="Genomic_DNA"/>
</dbReference>
<accession>A0A392PES0</accession>